<dbReference type="AlphaFoldDB" id="A0A9N9STK2"/>
<gene>
    <name evidence="1" type="ORF">DIABBA_LOCUS2965</name>
</gene>
<keyword evidence="2" id="KW-1185">Reference proteome</keyword>
<dbReference type="OrthoDB" id="10037534at2759"/>
<accession>A0A9N9STK2</accession>
<proteinExistence type="predicted"/>
<sequence>MLLVANKFRKRKINGTSGLLWRESKDDQGRSCPAKVDGDLFWPDTEESSCSTSQPICLNTNLEISKRCCGENSIWDESPKCYSLQQDIINPCPDAFVGVDNICMFAIVTTYPPNCPFAETLPYDEYAEYIQTVQYPIWLPINREDGTYGKGLFYWNEQSELYKTPSGFNVSYDELLLDNHCLILIKPQYVKAVPCDELHTAICAYRTLPERTKSFCSQTLGLNCKQSSYSPKSVCFCKQYQSNGNKIELQMPYQNLLYTSLDEVCDIGLERKDNQYFWTYSNVSIEYTNWSPNTEFGTNFAYGAMSSDGWVLRENKFDNKCSLIETFPPNLNDSLVLNYNNISSIFTVSVTNAAYWKQKDNVEEPLLFCYTDAAEDLIVKRLDITKGINNNIFTFLASDGPGHYWCEGFLYPELEVRKSNVYFLPPTNPEYIAVFFHHFTADNNPLSTEYLQYVQNLLKTGILESLPLTSLYPRIMKIVDIFATNSTAVLNFHLTTKTDVDLFQTYSDLLNLDVENFFLTSMLIYSTCIGSETQNAEGKKVLWPTTPFGETAVKPFNDWCVNKEGIVITRTCGGNFIDGAVWSELDRNCFSPESVSPTLILANLLKSCALKYLKLLEDSSSRITSLSDFTSLISGIMQIPPTILKQSQQTYKSTDSILHSVGKILEKIDNVTSETTNYLSIVIFSIEDFYSDTLIWTKTDNDVYSIKYVNSTDMNIFELEQEEDFDLGLRFNKGLIENATRSSDCKKIIVIAYFKPTLFNEDVTRNYTSTVFTTIFPNLDETNSDIQDLVTTIYKHDNPLSEYICSYWTEGYWYHKNVIVESNKTYVCSFQKMANVAMVSKAELSELLVDFLQLECDEALAKTLKLLKEHLNSFTAADVEKLYYLLIKCEDFTDTDIIMNIIDKILQMPLKIITHAMENYSLNFLDLLEAILECRQKSYISEFKHFAVAAQYLKEDNLTGFYIDCHQFKCQIVFTHDYNEIHQ</sequence>
<evidence type="ECO:0000313" key="2">
    <source>
        <dbReference type="Proteomes" id="UP001153709"/>
    </source>
</evidence>
<dbReference type="Proteomes" id="UP001153709">
    <property type="component" value="Chromosome 2"/>
</dbReference>
<protein>
    <submittedName>
        <fullName evidence="1">Uncharacterized protein</fullName>
    </submittedName>
</protein>
<dbReference type="EMBL" id="OU898277">
    <property type="protein sequence ID" value="CAG9829110.1"/>
    <property type="molecule type" value="Genomic_DNA"/>
</dbReference>
<reference evidence="1" key="1">
    <citation type="submission" date="2022-01" db="EMBL/GenBank/DDBJ databases">
        <authorList>
            <person name="King R."/>
        </authorList>
    </citation>
    <scope>NUCLEOTIDE SEQUENCE</scope>
</reference>
<evidence type="ECO:0000313" key="1">
    <source>
        <dbReference type="EMBL" id="CAG9829110.1"/>
    </source>
</evidence>
<name>A0A9N9STK2_DIABA</name>
<organism evidence="1 2">
    <name type="scientific">Diabrotica balteata</name>
    <name type="common">Banded cucumber beetle</name>
    <dbReference type="NCBI Taxonomy" id="107213"/>
    <lineage>
        <taxon>Eukaryota</taxon>
        <taxon>Metazoa</taxon>
        <taxon>Ecdysozoa</taxon>
        <taxon>Arthropoda</taxon>
        <taxon>Hexapoda</taxon>
        <taxon>Insecta</taxon>
        <taxon>Pterygota</taxon>
        <taxon>Neoptera</taxon>
        <taxon>Endopterygota</taxon>
        <taxon>Coleoptera</taxon>
        <taxon>Polyphaga</taxon>
        <taxon>Cucujiformia</taxon>
        <taxon>Chrysomeloidea</taxon>
        <taxon>Chrysomelidae</taxon>
        <taxon>Galerucinae</taxon>
        <taxon>Diabroticina</taxon>
        <taxon>Diabroticites</taxon>
        <taxon>Diabrotica</taxon>
    </lineage>
</organism>